<keyword evidence="7" id="KW-1185">Reference proteome</keyword>
<dbReference type="GO" id="GO:0030145">
    <property type="term" value="F:manganese ion binding"/>
    <property type="evidence" value="ECO:0007669"/>
    <property type="project" value="InterPro"/>
</dbReference>
<evidence type="ECO:0000256" key="1">
    <source>
        <dbReference type="ARBA" id="ARBA00009528"/>
    </source>
</evidence>
<keyword evidence="4" id="KW-0378">Hydrolase</keyword>
<dbReference type="InterPro" id="IPR000819">
    <property type="entry name" value="Peptidase_M17_C"/>
</dbReference>
<keyword evidence="3" id="KW-0645">Protease</keyword>
<accession>T1GYQ3</accession>
<proteinExistence type="inferred from homology"/>
<evidence type="ECO:0000256" key="4">
    <source>
        <dbReference type="ARBA" id="ARBA00022801"/>
    </source>
</evidence>
<evidence type="ECO:0000256" key="3">
    <source>
        <dbReference type="ARBA" id="ARBA00022670"/>
    </source>
</evidence>
<dbReference type="GO" id="GO:0070006">
    <property type="term" value="F:metalloaminopeptidase activity"/>
    <property type="evidence" value="ECO:0007669"/>
    <property type="project" value="InterPro"/>
</dbReference>
<dbReference type="Gene3D" id="3.40.630.10">
    <property type="entry name" value="Zn peptidases"/>
    <property type="match status" value="1"/>
</dbReference>
<dbReference type="PANTHER" id="PTHR11963:SF48">
    <property type="entry name" value="DIPEPTIDASE B, ISOFORM A"/>
    <property type="match status" value="1"/>
</dbReference>
<comment type="similarity">
    <text evidence="1">Belongs to the peptidase M17 family.</text>
</comment>
<sequence>MITARSGVRLRVGNTDAEGRMAMVDSLCKMRERVEKENLPNAHLFTVATLTGHACIAAGDGYSICIDNSVARNEGHCYKLQEVGNAVGDPFEVSYLRKDDFDFNCGKVLGEDILQSNNAPSSRT</sequence>
<evidence type="ECO:0000259" key="5">
    <source>
        <dbReference type="PROSITE" id="PS00631"/>
    </source>
</evidence>
<evidence type="ECO:0000313" key="7">
    <source>
        <dbReference type="Proteomes" id="UP000015102"/>
    </source>
</evidence>
<dbReference type="SUPFAM" id="SSF53187">
    <property type="entry name" value="Zn-dependent exopeptidases"/>
    <property type="match status" value="1"/>
</dbReference>
<dbReference type="HOGENOM" id="CLU_2009658_0_0_1"/>
<feature type="domain" description="Cytosol aminopeptidase" evidence="5">
    <location>
        <begin position="14"/>
        <end position="21"/>
    </location>
</feature>
<dbReference type="EMBL" id="CAQQ02146811">
    <property type="status" value="NOT_ANNOTATED_CDS"/>
    <property type="molecule type" value="Genomic_DNA"/>
</dbReference>
<dbReference type="Pfam" id="PF00883">
    <property type="entry name" value="Peptidase_M17"/>
    <property type="match status" value="1"/>
</dbReference>
<dbReference type="PANTHER" id="PTHR11963">
    <property type="entry name" value="LEUCINE AMINOPEPTIDASE-RELATED"/>
    <property type="match status" value="1"/>
</dbReference>
<dbReference type="InterPro" id="IPR011356">
    <property type="entry name" value="Leucine_aapep/pepB"/>
</dbReference>
<dbReference type="PROSITE" id="PS00631">
    <property type="entry name" value="CYTOSOL_AP"/>
    <property type="match status" value="1"/>
</dbReference>
<dbReference type="GO" id="GO:0006508">
    <property type="term" value="P:proteolysis"/>
    <property type="evidence" value="ECO:0007669"/>
    <property type="project" value="UniProtKB-KW"/>
</dbReference>
<reference evidence="7" key="1">
    <citation type="submission" date="2013-02" db="EMBL/GenBank/DDBJ databases">
        <authorList>
            <person name="Hughes D."/>
        </authorList>
    </citation>
    <scope>NUCLEOTIDE SEQUENCE</scope>
    <source>
        <strain>Durham</strain>
        <strain evidence="7">NC isolate 2 -- Noor lab</strain>
    </source>
</reference>
<protein>
    <recommendedName>
        <fullName evidence="5">Cytosol aminopeptidase domain-containing protein</fullName>
    </recommendedName>
</protein>
<evidence type="ECO:0000256" key="2">
    <source>
        <dbReference type="ARBA" id="ARBA00022438"/>
    </source>
</evidence>
<organism evidence="6 7">
    <name type="scientific">Megaselia scalaris</name>
    <name type="common">Humpbacked fly</name>
    <name type="synonym">Phora scalaris</name>
    <dbReference type="NCBI Taxonomy" id="36166"/>
    <lineage>
        <taxon>Eukaryota</taxon>
        <taxon>Metazoa</taxon>
        <taxon>Ecdysozoa</taxon>
        <taxon>Arthropoda</taxon>
        <taxon>Hexapoda</taxon>
        <taxon>Insecta</taxon>
        <taxon>Pterygota</taxon>
        <taxon>Neoptera</taxon>
        <taxon>Endopterygota</taxon>
        <taxon>Diptera</taxon>
        <taxon>Brachycera</taxon>
        <taxon>Muscomorpha</taxon>
        <taxon>Platypezoidea</taxon>
        <taxon>Phoridae</taxon>
        <taxon>Megaseliini</taxon>
        <taxon>Megaselia</taxon>
    </lineage>
</organism>
<dbReference type="GO" id="GO:0005737">
    <property type="term" value="C:cytoplasm"/>
    <property type="evidence" value="ECO:0007669"/>
    <property type="project" value="InterPro"/>
</dbReference>
<keyword evidence="2" id="KW-0031">Aminopeptidase</keyword>
<dbReference type="AlphaFoldDB" id="T1GYQ3"/>
<dbReference type="EnsemblMetazoa" id="MESCA008990-RA">
    <property type="protein sequence ID" value="MESCA008990-PA"/>
    <property type="gene ID" value="MESCA008990"/>
</dbReference>
<dbReference type="STRING" id="36166.T1GYQ3"/>
<evidence type="ECO:0000313" key="6">
    <source>
        <dbReference type="EnsemblMetazoa" id="MESCA008990-PA"/>
    </source>
</evidence>
<dbReference type="Proteomes" id="UP000015102">
    <property type="component" value="Unassembled WGS sequence"/>
</dbReference>
<name>T1GYQ3_MEGSC</name>
<reference evidence="6" key="2">
    <citation type="submission" date="2015-06" db="UniProtKB">
        <authorList>
            <consortium name="EnsemblMetazoa"/>
        </authorList>
    </citation>
    <scope>IDENTIFICATION</scope>
</reference>